<comment type="similarity">
    <text evidence="3">Belongs to the acyl carrier protein (ACP) family.</text>
</comment>
<dbReference type="HAMAP" id="MF_01217">
    <property type="entry name" value="Acyl_carrier"/>
    <property type="match status" value="1"/>
</dbReference>
<comment type="function">
    <text evidence="3">Carrier of the growing fatty acid chain in fatty acid biosynthesis.</text>
</comment>
<evidence type="ECO:0000313" key="5">
    <source>
        <dbReference type="EMBL" id="MEW9623790.1"/>
    </source>
</evidence>
<dbReference type="EMBL" id="JBFOHL010000004">
    <property type="protein sequence ID" value="MEW9623790.1"/>
    <property type="molecule type" value="Genomic_DNA"/>
</dbReference>
<accession>A0ABV3QMG4</accession>
<keyword evidence="1 3" id="KW-0596">Phosphopantetheine</keyword>
<keyword evidence="3" id="KW-0275">Fatty acid biosynthesis</keyword>
<comment type="caution">
    <text evidence="5">The sequence shown here is derived from an EMBL/GenBank/DDBJ whole genome shotgun (WGS) entry which is preliminary data.</text>
</comment>
<keyword evidence="3" id="KW-0443">Lipid metabolism</keyword>
<evidence type="ECO:0000256" key="1">
    <source>
        <dbReference type="ARBA" id="ARBA00022450"/>
    </source>
</evidence>
<protein>
    <recommendedName>
        <fullName evidence="3">Acyl carrier protein</fullName>
        <shortName evidence="3">ACP</shortName>
    </recommendedName>
</protein>
<dbReference type="RefSeq" id="WP_367844098.1">
    <property type="nucleotide sequence ID" value="NZ_JBFOHL010000004.1"/>
</dbReference>
<feature type="modified residue" description="O-(pantetheine 4'-phosphoryl)serine" evidence="3">
    <location>
        <position position="47"/>
    </location>
</feature>
<dbReference type="SUPFAM" id="SSF47336">
    <property type="entry name" value="ACP-like"/>
    <property type="match status" value="1"/>
</dbReference>
<keyword evidence="3" id="KW-0963">Cytoplasm</keyword>
<comment type="pathway">
    <text evidence="3">Lipid metabolism; fatty acid biosynthesis.</text>
</comment>
<evidence type="ECO:0000313" key="6">
    <source>
        <dbReference type="Proteomes" id="UP001556170"/>
    </source>
</evidence>
<sequence>MSTILAADISDTDILERLRDVLQGTFEIDPALVTPSAHLFSDLGLDSIDAVDLAIQVQEMTGMRIKPEDFKNVRTVGDVVGTVRGLLER</sequence>
<dbReference type="NCBIfam" id="NF003757">
    <property type="entry name" value="PRK05350.1"/>
    <property type="match status" value="1"/>
</dbReference>
<keyword evidence="3" id="KW-0276">Fatty acid metabolism</keyword>
<evidence type="ECO:0000256" key="2">
    <source>
        <dbReference type="ARBA" id="ARBA00022553"/>
    </source>
</evidence>
<dbReference type="PROSITE" id="PS50075">
    <property type="entry name" value="CARRIER"/>
    <property type="match status" value="1"/>
</dbReference>
<reference evidence="5 6" key="1">
    <citation type="submission" date="2024-06" db="EMBL/GenBank/DDBJ databases">
        <authorList>
            <person name="Woo H."/>
        </authorList>
    </citation>
    <scope>NUCLEOTIDE SEQUENCE [LARGE SCALE GENOMIC DNA]</scope>
    <source>
        <strain evidence="5 6">S2-g</strain>
    </source>
</reference>
<proteinExistence type="inferred from homology"/>
<dbReference type="Pfam" id="PF00550">
    <property type="entry name" value="PP-binding"/>
    <property type="match status" value="1"/>
</dbReference>
<comment type="subcellular location">
    <subcellularLocation>
        <location evidence="3">Cytoplasm</location>
    </subcellularLocation>
</comment>
<dbReference type="Proteomes" id="UP001556170">
    <property type="component" value="Unassembled WGS sequence"/>
</dbReference>
<evidence type="ECO:0000259" key="4">
    <source>
        <dbReference type="PROSITE" id="PS50075"/>
    </source>
</evidence>
<dbReference type="Gene3D" id="1.10.1200.10">
    <property type="entry name" value="ACP-like"/>
    <property type="match status" value="1"/>
</dbReference>
<comment type="PTM">
    <text evidence="3">4'-phosphopantetheine is transferred from CoA to a specific serine of apo-ACP by AcpS. This modification is essential for activity because fatty acids are bound in thioester linkage to the sulfhydryl of the prosthetic group.</text>
</comment>
<gene>
    <name evidence="3" type="primary">acpP</name>
    <name evidence="5" type="ORF">ABQJ56_06075</name>
</gene>
<dbReference type="PANTHER" id="PTHR20863:SF69">
    <property type="entry name" value="ACYL CARRIER PROTEIN"/>
    <property type="match status" value="1"/>
</dbReference>
<evidence type="ECO:0000256" key="3">
    <source>
        <dbReference type="HAMAP-Rule" id="MF_01217"/>
    </source>
</evidence>
<dbReference type="InterPro" id="IPR036736">
    <property type="entry name" value="ACP-like_sf"/>
</dbReference>
<keyword evidence="6" id="KW-1185">Reference proteome</keyword>
<dbReference type="InterPro" id="IPR009081">
    <property type="entry name" value="PP-bd_ACP"/>
</dbReference>
<dbReference type="InterPro" id="IPR003231">
    <property type="entry name" value="ACP"/>
</dbReference>
<name>A0ABV3QMG4_9GAMM</name>
<dbReference type="PANTHER" id="PTHR20863">
    <property type="entry name" value="ACYL CARRIER PROTEIN"/>
    <property type="match status" value="1"/>
</dbReference>
<keyword evidence="3" id="KW-0444">Lipid biosynthesis</keyword>
<keyword evidence="2 3" id="KW-0597">Phosphoprotein</keyword>
<feature type="domain" description="Carrier" evidence="4">
    <location>
        <begin position="12"/>
        <end position="87"/>
    </location>
</feature>
<organism evidence="5 6">
    <name type="scientific">Rhodanobacter geophilus</name>
    <dbReference type="NCBI Taxonomy" id="3162488"/>
    <lineage>
        <taxon>Bacteria</taxon>
        <taxon>Pseudomonadati</taxon>
        <taxon>Pseudomonadota</taxon>
        <taxon>Gammaproteobacteria</taxon>
        <taxon>Lysobacterales</taxon>
        <taxon>Rhodanobacteraceae</taxon>
        <taxon>Rhodanobacter</taxon>
    </lineage>
</organism>